<feature type="domain" description="Ig-like" evidence="6">
    <location>
        <begin position="41"/>
        <end position="170"/>
    </location>
</feature>
<protein>
    <submittedName>
        <fullName evidence="7">Triggering receptor expressed on myeloid cells 2</fullName>
    </submittedName>
</protein>
<keyword evidence="8" id="KW-1185">Reference proteome</keyword>
<evidence type="ECO:0000313" key="8">
    <source>
        <dbReference type="Proteomes" id="UP000007754"/>
    </source>
</evidence>
<evidence type="ECO:0000259" key="6">
    <source>
        <dbReference type="PROSITE" id="PS50835"/>
    </source>
</evidence>
<dbReference type="GO" id="GO:0038023">
    <property type="term" value="F:signaling receptor activity"/>
    <property type="evidence" value="ECO:0007669"/>
    <property type="project" value="TreeGrafter"/>
</dbReference>
<evidence type="ECO:0000256" key="4">
    <source>
        <dbReference type="SAM" id="MobiDB-lite"/>
    </source>
</evidence>
<keyword evidence="5" id="KW-1133">Transmembrane helix</keyword>
<dbReference type="InterPro" id="IPR013106">
    <property type="entry name" value="Ig_V-set"/>
</dbReference>
<dbReference type="PANTHER" id="PTHR16423:SF6">
    <property type="entry name" value="TRIGGERING RECEPTOR EXPRESSED ON MYELOID CELLS 2-RELATED"/>
    <property type="match status" value="1"/>
</dbReference>
<dbReference type="Proteomes" id="UP000007754">
    <property type="component" value="Chromosome 26"/>
</dbReference>
<reference evidence="7 8" key="1">
    <citation type="journal article" date="2010" name="Nature">
        <title>The genome of a songbird.</title>
        <authorList>
            <person name="Warren W.C."/>
            <person name="Clayton D.F."/>
            <person name="Ellegren H."/>
            <person name="Arnold A.P."/>
            <person name="Hillier L.W."/>
            <person name="Kunstner A."/>
            <person name="Searle S."/>
            <person name="White S."/>
            <person name="Vilella A.J."/>
            <person name="Fairley S."/>
            <person name="Heger A."/>
            <person name="Kong L."/>
            <person name="Ponting C.P."/>
            <person name="Jarvis E.D."/>
            <person name="Mello C.V."/>
            <person name="Minx P."/>
            <person name="Lovell P."/>
            <person name="Velho T.A."/>
            <person name="Ferris M."/>
            <person name="Balakrishnan C.N."/>
            <person name="Sinha S."/>
            <person name="Blatti C."/>
            <person name="London S.E."/>
            <person name="Li Y."/>
            <person name="Lin Y.C."/>
            <person name="George J."/>
            <person name="Sweedler J."/>
            <person name="Southey B."/>
            <person name="Gunaratne P."/>
            <person name="Watson M."/>
            <person name="Nam K."/>
            <person name="Backstrom N."/>
            <person name="Smeds L."/>
            <person name="Nabholz B."/>
            <person name="Itoh Y."/>
            <person name="Whitney O."/>
            <person name="Pfenning A.R."/>
            <person name="Howard J."/>
            <person name="Volker M."/>
            <person name="Skinner B.M."/>
            <person name="Griffin D.K."/>
            <person name="Ye L."/>
            <person name="McLaren W.M."/>
            <person name="Flicek P."/>
            <person name="Quesada V."/>
            <person name="Velasco G."/>
            <person name="Lopez-Otin C."/>
            <person name="Puente X.S."/>
            <person name="Olender T."/>
            <person name="Lancet D."/>
            <person name="Smit A.F."/>
            <person name="Hubley R."/>
            <person name="Konkel M.K."/>
            <person name="Walker J.A."/>
            <person name="Batzer M.A."/>
            <person name="Gu W."/>
            <person name="Pollock D.D."/>
            <person name="Chen L."/>
            <person name="Cheng Z."/>
            <person name="Eichler E.E."/>
            <person name="Stapley J."/>
            <person name="Slate J."/>
            <person name="Ekblom R."/>
            <person name="Birkhead T."/>
            <person name="Burke T."/>
            <person name="Burt D."/>
            <person name="Scharff C."/>
            <person name="Adam I."/>
            <person name="Richard H."/>
            <person name="Sultan M."/>
            <person name="Soldatov A."/>
            <person name="Lehrach H."/>
            <person name="Edwards S.V."/>
            <person name="Yang S.P."/>
            <person name="Li X."/>
            <person name="Graves T."/>
            <person name="Fulton L."/>
            <person name="Nelson J."/>
            <person name="Chinwalla A."/>
            <person name="Hou S."/>
            <person name="Mardis E.R."/>
            <person name="Wilson R.K."/>
        </authorList>
    </citation>
    <scope>NUCLEOTIDE SEQUENCE [LARGE SCALE GENOMIC DNA]</scope>
</reference>
<dbReference type="InterPro" id="IPR007110">
    <property type="entry name" value="Ig-like_dom"/>
</dbReference>
<proteinExistence type="predicted"/>
<dbReference type="InterPro" id="IPR036179">
    <property type="entry name" value="Ig-like_dom_sf"/>
</dbReference>
<dbReference type="PANTHER" id="PTHR16423">
    <property type="entry name" value="TREM-LIKE TRANSCRIPT PROTEIN"/>
    <property type="match status" value="1"/>
</dbReference>
<keyword evidence="2" id="KW-1015">Disulfide bond</keyword>
<dbReference type="CDD" id="cd05716">
    <property type="entry name" value="IgV_pIgR_like"/>
    <property type="match status" value="1"/>
</dbReference>
<keyword evidence="5" id="KW-0812">Transmembrane</keyword>
<feature type="region of interest" description="Disordered" evidence="4">
    <location>
        <begin position="229"/>
        <end position="249"/>
    </location>
</feature>
<dbReference type="InterPro" id="IPR003599">
    <property type="entry name" value="Ig_sub"/>
</dbReference>
<sequence>MCRIKKMPSSCAPSFRHSQEGERSCPWAELALLLSSSSPIPSLLSPMEKLLHLTLVLLAASCSAENVTVVAAMEGDTVSVNCSYDPRQWWREKSWCRQLEQSRCQHVVSAPPVWLPFLRARTGTTSIRDNARAGLLTVTMGQLRREDAGLYQCRTDFLGDTKSLRKVRVEVLAADLVTHVPEEPRAVQSISRSPPDVDFTVFYILAGFLVAKFMVAVLVCAVAHSRKNRERGQNPGLGEQQALPVPAGLGHDGIGLSWESSA</sequence>
<evidence type="ECO:0000256" key="1">
    <source>
        <dbReference type="ARBA" id="ARBA00022729"/>
    </source>
</evidence>
<dbReference type="OMA" id="CAPSFRH"/>
<dbReference type="AlphaFoldDB" id="H0YUC1"/>
<feature type="transmembrane region" description="Helical" evidence="5">
    <location>
        <begin position="201"/>
        <end position="223"/>
    </location>
</feature>
<dbReference type="SMART" id="SM00409">
    <property type="entry name" value="IG"/>
    <property type="match status" value="1"/>
</dbReference>
<dbReference type="SUPFAM" id="SSF48726">
    <property type="entry name" value="Immunoglobulin"/>
    <property type="match status" value="1"/>
</dbReference>
<dbReference type="GO" id="GO:0009986">
    <property type="term" value="C:cell surface"/>
    <property type="evidence" value="ECO:0007669"/>
    <property type="project" value="TreeGrafter"/>
</dbReference>
<evidence type="ECO:0000313" key="7">
    <source>
        <dbReference type="Ensembl" id="ENSTGUP00000001889.2"/>
    </source>
</evidence>
<keyword evidence="5" id="KW-0472">Membrane</keyword>
<dbReference type="Pfam" id="PF07686">
    <property type="entry name" value="V-set"/>
    <property type="match status" value="1"/>
</dbReference>
<name>H0YUC1_TAEGU</name>
<dbReference type="InterPro" id="IPR013783">
    <property type="entry name" value="Ig-like_fold"/>
</dbReference>
<dbReference type="InterPro" id="IPR052314">
    <property type="entry name" value="Immune_rcpt_domain"/>
</dbReference>
<dbReference type="STRING" id="59729.ENSTGUP00000001889"/>
<dbReference type="HOGENOM" id="CLU_076120_0_0_1"/>
<evidence type="ECO:0000256" key="3">
    <source>
        <dbReference type="ARBA" id="ARBA00023319"/>
    </source>
</evidence>
<dbReference type="InParanoid" id="H0YUC1"/>
<dbReference type="Gene3D" id="2.60.40.10">
    <property type="entry name" value="Immunoglobulins"/>
    <property type="match status" value="1"/>
</dbReference>
<evidence type="ECO:0000256" key="5">
    <source>
        <dbReference type="SAM" id="Phobius"/>
    </source>
</evidence>
<keyword evidence="3" id="KW-0393">Immunoglobulin domain</keyword>
<evidence type="ECO:0000256" key="2">
    <source>
        <dbReference type="ARBA" id="ARBA00023157"/>
    </source>
</evidence>
<gene>
    <name evidence="7" type="primary">TREM2</name>
</gene>
<keyword evidence="1" id="KW-0732">Signal</keyword>
<organism evidence="7 8">
    <name type="scientific">Taeniopygia guttata</name>
    <name type="common">Zebra finch</name>
    <name type="synonym">Poephila guttata</name>
    <dbReference type="NCBI Taxonomy" id="59729"/>
    <lineage>
        <taxon>Eukaryota</taxon>
        <taxon>Metazoa</taxon>
        <taxon>Chordata</taxon>
        <taxon>Craniata</taxon>
        <taxon>Vertebrata</taxon>
        <taxon>Euteleostomi</taxon>
        <taxon>Archelosauria</taxon>
        <taxon>Archosauria</taxon>
        <taxon>Dinosauria</taxon>
        <taxon>Saurischia</taxon>
        <taxon>Theropoda</taxon>
        <taxon>Coelurosauria</taxon>
        <taxon>Aves</taxon>
        <taxon>Neognathae</taxon>
        <taxon>Neoaves</taxon>
        <taxon>Telluraves</taxon>
        <taxon>Australaves</taxon>
        <taxon>Passeriformes</taxon>
        <taxon>Passeroidea</taxon>
        <taxon>Estrildidae</taxon>
        <taxon>Estrildinae</taxon>
        <taxon>Taeniopygia</taxon>
    </lineage>
</organism>
<dbReference type="PROSITE" id="PS50835">
    <property type="entry name" value="IG_LIKE"/>
    <property type="match status" value="1"/>
</dbReference>
<dbReference type="Ensembl" id="ENSTGUT00000001907.2">
    <property type="protein sequence ID" value="ENSTGUP00000001889.2"/>
    <property type="gene ID" value="ENSTGUG00000001835.2"/>
</dbReference>
<reference evidence="7" key="2">
    <citation type="submission" date="2025-08" db="UniProtKB">
        <authorList>
            <consortium name="Ensembl"/>
        </authorList>
    </citation>
    <scope>IDENTIFICATION</scope>
</reference>
<dbReference type="FunCoup" id="H0YUC1">
    <property type="interactions" value="15"/>
</dbReference>
<reference evidence="7" key="3">
    <citation type="submission" date="2025-09" db="UniProtKB">
        <authorList>
            <consortium name="Ensembl"/>
        </authorList>
    </citation>
    <scope>IDENTIFICATION</scope>
</reference>
<accession>H0YUC1</accession>
<dbReference type="GeneTree" id="ENSGT00470000042297"/>